<evidence type="ECO:0000313" key="2">
    <source>
        <dbReference type="Proteomes" id="UP000070578"/>
    </source>
</evidence>
<reference evidence="1 2" key="1">
    <citation type="submission" date="2016-02" db="EMBL/GenBank/DDBJ databases">
        <authorList>
            <person name="Wen L."/>
            <person name="He K."/>
            <person name="Yang H."/>
        </authorList>
    </citation>
    <scope>NUCLEOTIDE SEQUENCE [LARGE SCALE GENOMIC DNA]</scope>
    <source>
        <strain evidence="1">ShG14-8</strain>
    </source>
</reference>
<protein>
    <recommendedName>
        <fullName evidence="3">Porin domain-containing protein</fullName>
    </recommendedName>
</protein>
<dbReference type="EMBL" id="LSLI01000299">
    <property type="protein sequence ID" value="KXS30375.1"/>
    <property type="molecule type" value="Genomic_DNA"/>
</dbReference>
<evidence type="ECO:0008006" key="3">
    <source>
        <dbReference type="Google" id="ProtNLM"/>
    </source>
</evidence>
<sequence>SSGPTVAISHLNTQNLDVNIVAANTSFANRVEVSYAHSMLDVTGSALGNNNIDAVDNFGLKVKLNDMGDSMPQFALGMVYKKASGNLVDNVLTPALGIDSSSTDVYGAASKIVNVGGKNVLLNGVLRATKANQMGLLGFGGGSTAGAKTGYSIEPEVSVEMFAADNVVFGAEYRAQPNNSVAGTSGVLHQNSAYDLNVVYVANKNLTLTAAYANLGAVAPGVVGNSNNQ</sequence>
<dbReference type="AlphaFoldDB" id="A0A139BNU9"/>
<feature type="non-terminal residue" evidence="1">
    <location>
        <position position="229"/>
    </location>
</feature>
<reference evidence="1 2" key="2">
    <citation type="submission" date="2016-03" db="EMBL/GenBank/DDBJ databases">
        <title>New uncultured bacterium of the family Gallionellaceae from acid mine drainage: description and reconstruction of genome based on metagenomic analysis of microbial community.</title>
        <authorList>
            <person name="Kadnikov V."/>
            <person name="Ivasenko D."/>
            <person name="Beletsky A."/>
            <person name="Mardanov A."/>
            <person name="Danilova E."/>
            <person name="Pimenov N."/>
            <person name="Karnachuk O."/>
            <person name="Ravin N."/>
        </authorList>
    </citation>
    <scope>NUCLEOTIDE SEQUENCE [LARGE SCALE GENOMIC DNA]</scope>
    <source>
        <strain evidence="1">ShG14-8</strain>
    </source>
</reference>
<feature type="non-terminal residue" evidence="1">
    <location>
        <position position="1"/>
    </location>
</feature>
<organism evidence="1 2">
    <name type="scientific">Candidatus Gallionella acididurans</name>
    <dbReference type="NCBI Taxonomy" id="1796491"/>
    <lineage>
        <taxon>Bacteria</taxon>
        <taxon>Pseudomonadati</taxon>
        <taxon>Pseudomonadota</taxon>
        <taxon>Betaproteobacteria</taxon>
        <taxon>Nitrosomonadales</taxon>
        <taxon>Gallionellaceae</taxon>
        <taxon>Gallionella</taxon>
    </lineage>
</organism>
<dbReference type="Pfam" id="PF11231">
    <property type="entry name" value="DUF3034"/>
    <property type="match status" value="1"/>
</dbReference>
<proteinExistence type="predicted"/>
<accession>A0A139BNU9</accession>
<name>A0A139BNU9_9PROT</name>
<evidence type="ECO:0000313" key="1">
    <source>
        <dbReference type="EMBL" id="KXS30375.1"/>
    </source>
</evidence>
<dbReference type="Proteomes" id="UP000070578">
    <property type="component" value="Unassembled WGS sequence"/>
</dbReference>
<dbReference type="InterPro" id="IPR021393">
    <property type="entry name" value="DUF3034"/>
</dbReference>
<comment type="caution">
    <text evidence="1">The sequence shown here is derived from an EMBL/GenBank/DDBJ whole genome shotgun (WGS) entry which is preliminary data.</text>
</comment>
<gene>
    <name evidence="1" type="ORF">AWT59_3500</name>
</gene>